<organism evidence="4 5">
    <name type="scientific">Thalassobaculum fulvum</name>
    <dbReference type="NCBI Taxonomy" id="1633335"/>
    <lineage>
        <taxon>Bacteria</taxon>
        <taxon>Pseudomonadati</taxon>
        <taxon>Pseudomonadota</taxon>
        <taxon>Alphaproteobacteria</taxon>
        <taxon>Rhodospirillales</taxon>
        <taxon>Thalassobaculaceae</taxon>
        <taxon>Thalassobaculum</taxon>
    </lineage>
</organism>
<dbReference type="AlphaFoldDB" id="A0A918XVI9"/>
<evidence type="ECO:0000259" key="3">
    <source>
        <dbReference type="SMART" id="SM01329"/>
    </source>
</evidence>
<dbReference type="SUPFAM" id="SSF53659">
    <property type="entry name" value="Isocitrate/Isopropylmalate dehydrogenase-like"/>
    <property type="match status" value="1"/>
</dbReference>
<dbReference type="SMART" id="SM01329">
    <property type="entry name" value="Iso_dh"/>
    <property type="match status" value="1"/>
</dbReference>
<comment type="similarity">
    <text evidence="1">Belongs to the isocitrate and isopropylmalate dehydrogenases family.</text>
</comment>
<dbReference type="GO" id="GO:0006099">
    <property type="term" value="P:tricarboxylic acid cycle"/>
    <property type="evidence" value="ECO:0007669"/>
    <property type="project" value="TreeGrafter"/>
</dbReference>
<dbReference type="RefSeq" id="WP_189993060.1">
    <property type="nucleotide sequence ID" value="NZ_BMZS01000010.1"/>
</dbReference>
<dbReference type="Proteomes" id="UP000630353">
    <property type="component" value="Unassembled WGS sequence"/>
</dbReference>
<proteinExistence type="inferred from homology"/>
<dbReference type="InterPro" id="IPR024084">
    <property type="entry name" value="IsoPropMal-DH-like_dom"/>
</dbReference>
<dbReference type="PANTHER" id="PTHR11835:SF34">
    <property type="entry name" value="ISOCITRATE DEHYDROGENASE [NAD] SUBUNIT ALPHA, MITOCHONDRIAL"/>
    <property type="match status" value="1"/>
</dbReference>
<accession>A0A918XVI9</accession>
<sequence>MKLLLLPGDGIGPEIADAAEAVLEALERVHPIGLEVERGLIGMEALRTDGITVSEATFGRAVAADGVILGPVSTADYPAPAQGGLNPSAEFRKRLDLYANIRPSRTRAGVPSLARSMDLVIVRENTEGFYADRTMHMGPGEFMPTPDLAIAMRKITRQGSERIGRAAAALAAGRRGKLAIVTKSNVLKVSDGLFRNAVQAAARDQAGLDIEEVLVDAMASLLVREPERFDVIVTSNMFGDILSNLAAELAGGLGVAGSLNAGDSCAVAQASHGSAPTLAGRNVANPAALILSTAMLIGWLGRRDGDEAAIDAAVRLEGAVDAALGTEAGRTPDLGGRATTRQAAEAVVAALGRSA</sequence>
<keyword evidence="2" id="KW-0560">Oxidoreductase</keyword>
<evidence type="ECO:0000256" key="2">
    <source>
        <dbReference type="ARBA" id="ARBA00023002"/>
    </source>
</evidence>
<comment type="caution">
    <text evidence="4">The sequence shown here is derived from an EMBL/GenBank/DDBJ whole genome shotgun (WGS) entry which is preliminary data.</text>
</comment>
<dbReference type="GO" id="GO:0004449">
    <property type="term" value="F:isocitrate dehydrogenase (NAD+) activity"/>
    <property type="evidence" value="ECO:0007669"/>
    <property type="project" value="TreeGrafter"/>
</dbReference>
<feature type="domain" description="Isopropylmalate dehydrogenase-like" evidence="3">
    <location>
        <begin position="2"/>
        <end position="347"/>
    </location>
</feature>
<dbReference type="PROSITE" id="PS00470">
    <property type="entry name" value="IDH_IMDH"/>
    <property type="match status" value="1"/>
</dbReference>
<dbReference type="PANTHER" id="PTHR11835">
    <property type="entry name" value="DECARBOXYLATING DEHYDROGENASES-ISOCITRATE, ISOPROPYLMALATE, TARTRATE"/>
    <property type="match status" value="1"/>
</dbReference>
<gene>
    <name evidence="4" type="ORF">GCM10017083_40710</name>
</gene>
<dbReference type="EMBL" id="BMZS01000010">
    <property type="protein sequence ID" value="GHD58162.1"/>
    <property type="molecule type" value="Genomic_DNA"/>
</dbReference>
<reference evidence="4" key="1">
    <citation type="journal article" date="2014" name="Int. J. Syst. Evol. Microbiol.">
        <title>Complete genome sequence of Corynebacterium casei LMG S-19264T (=DSM 44701T), isolated from a smear-ripened cheese.</title>
        <authorList>
            <consortium name="US DOE Joint Genome Institute (JGI-PGF)"/>
            <person name="Walter F."/>
            <person name="Albersmeier A."/>
            <person name="Kalinowski J."/>
            <person name="Ruckert C."/>
        </authorList>
    </citation>
    <scope>NUCLEOTIDE SEQUENCE</scope>
    <source>
        <strain evidence="4">KCTC 42651</strain>
    </source>
</reference>
<evidence type="ECO:0000313" key="4">
    <source>
        <dbReference type="EMBL" id="GHD58162.1"/>
    </source>
</evidence>
<dbReference type="InterPro" id="IPR019818">
    <property type="entry name" value="IsoCit/isopropylmalate_DH_CS"/>
</dbReference>
<name>A0A918XVI9_9PROT</name>
<dbReference type="GO" id="GO:0006102">
    <property type="term" value="P:isocitrate metabolic process"/>
    <property type="evidence" value="ECO:0007669"/>
    <property type="project" value="TreeGrafter"/>
</dbReference>
<evidence type="ECO:0000313" key="5">
    <source>
        <dbReference type="Proteomes" id="UP000630353"/>
    </source>
</evidence>
<dbReference type="Pfam" id="PF00180">
    <property type="entry name" value="Iso_dh"/>
    <property type="match status" value="1"/>
</dbReference>
<dbReference type="Gene3D" id="3.40.718.10">
    <property type="entry name" value="Isopropylmalate Dehydrogenase"/>
    <property type="match status" value="1"/>
</dbReference>
<dbReference type="GO" id="GO:0000287">
    <property type="term" value="F:magnesium ion binding"/>
    <property type="evidence" value="ECO:0007669"/>
    <property type="project" value="InterPro"/>
</dbReference>
<evidence type="ECO:0000256" key="1">
    <source>
        <dbReference type="ARBA" id="ARBA00007769"/>
    </source>
</evidence>
<protein>
    <submittedName>
        <fullName evidence="4">3-isopropylmalate dehydrogenase</fullName>
    </submittedName>
</protein>
<dbReference type="GO" id="GO:0051287">
    <property type="term" value="F:NAD binding"/>
    <property type="evidence" value="ECO:0007669"/>
    <property type="project" value="InterPro"/>
</dbReference>
<keyword evidence="5" id="KW-1185">Reference proteome</keyword>
<reference evidence="4" key="2">
    <citation type="submission" date="2020-09" db="EMBL/GenBank/DDBJ databases">
        <authorList>
            <person name="Sun Q."/>
            <person name="Kim S."/>
        </authorList>
    </citation>
    <scope>NUCLEOTIDE SEQUENCE</scope>
    <source>
        <strain evidence="4">KCTC 42651</strain>
    </source>
</reference>